<comment type="caution">
    <text evidence="2">The sequence shown here is derived from an EMBL/GenBank/DDBJ whole genome shotgun (WGS) entry which is preliminary data.</text>
</comment>
<evidence type="ECO:0000313" key="2">
    <source>
        <dbReference type="EMBL" id="NEB87124.1"/>
    </source>
</evidence>
<dbReference type="Pfam" id="PF12831">
    <property type="entry name" value="FAD_oxidored"/>
    <property type="match status" value="1"/>
</dbReference>
<proteinExistence type="predicted"/>
<dbReference type="AlphaFoldDB" id="A0A6G3SVV5"/>
<accession>A0A6G3SVV5</accession>
<evidence type="ECO:0000256" key="1">
    <source>
        <dbReference type="ARBA" id="ARBA00023002"/>
    </source>
</evidence>
<keyword evidence="1" id="KW-0560">Oxidoreductase</keyword>
<dbReference type="PANTHER" id="PTHR42949:SF3">
    <property type="entry name" value="ANAEROBIC GLYCEROL-3-PHOSPHATE DEHYDROGENASE SUBUNIT B"/>
    <property type="match status" value="1"/>
</dbReference>
<dbReference type="PANTHER" id="PTHR42949">
    <property type="entry name" value="ANAEROBIC GLYCEROL-3-PHOSPHATE DEHYDROGENASE SUBUNIT B"/>
    <property type="match status" value="1"/>
</dbReference>
<dbReference type="EMBL" id="JAAGMK010000676">
    <property type="protein sequence ID" value="NEB87124.1"/>
    <property type="molecule type" value="Genomic_DNA"/>
</dbReference>
<protein>
    <submittedName>
        <fullName evidence="2">FAD-dependent oxidoreductase</fullName>
    </submittedName>
</protein>
<dbReference type="InterPro" id="IPR036188">
    <property type="entry name" value="FAD/NAD-bd_sf"/>
</dbReference>
<sequence>MVVGAGPAGMAAAATALDGGLRVVLVDSGAAPGGQFWRHPPLPAREALPTADLHHGLNTYRALCATLSAHERTGRL</sequence>
<dbReference type="Gene3D" id="3.50.50.60">
    <property type="entry name" value="FAD/NAD(P)-binding domain"/>
    <property type="match status" value="1"/>
</dbReference>
<reference evidence="2" key="1">
    <citation type="submission" date="2020-01" db="EMBL/GenBank/DDBJ databases">
        <title>Insect and environment-associated Actinomycetes.</title>
        <authorList>
            <person name="Currrie C."/>
            <person name="Chevrette M."/>
            <person name="Carlson C."/>
            <person name="Stubbendieck R."/>
            <person name="Wendt-Pienkowski E."/>
        </authorList>
    </citation>
    <scope>NUCLEOTIDE SEQUENCE</scope>
    <source>
        <strain evidence="2">SID505</strain>
    </source>
</reference>
<organism evidence="2">
    <name type="scientific">Streptomyces anulatus</name>
    <name type="common">Streptomyces chrysomallus</name>
    <dbReference type="NCBI Taxonomy" id="1892"/>
    <lineage>
        <taxon>Bacteria</taxon>
        <taxon>Bacillati</taxon>
        <taxon>Actinomycetota</taxon>
        <taxon>Actinomycetes</taxon>
        <taxon>Kitasatosporales</taxon>
        <taxon>Streptomycetaceae</taxon>
        <taxon>Streptomyces</taxon>
    </lineage>
</organism>
<name>A0A6G3SVV5_STRAQ</name>
<gene>
    <name evidence="2" type="ORF">G3I43_23545</name>
</gene>
<dbReference type="InterPro" id="IPR051691">
    <property type="entry name" value="Metab_Enz_Cyan_OpOx_G3PDH"/>
</dbReference>
<feature type="non-terminal residue" evidence="2">
    <location>
        <position position="76"/>
    </location>
</feature>
<dbReference type="SUPFAM" id="SSF51905">
    <property type="entry name" value="FAD/NAD(P)-binding domain"/>
    <property type="match status" value="1"/>
</dbReference>
<dbReference type="GO" id="GO:0016491">
    <property type="term" value="F:oxidoreductase activity"/>
    <property type="evidence" value="ECO:0007669"/>
    <property type="project" value="UniProtKB-KW"/>
</dbReference>